<dbReference type="InterPro" id="IPR002618">
    <property type="entry name" value="UDPGP_fam"/>
</dbReference>
<dbReference type="InterPro" id="IPR029044">
    <property type="entry name" value="Nucleotide-diphossugar_trans"/>
</dbReference>
<keyword evidence="3 5" id="KW-0808">Transferase</keyword>
<dbReference type="Proteomes" id="UP001057375">
    <property type="component" value="Unassembled WGS sequence"/>
</dbReference>
<evidence type="ECO:0000256" key="4">
    <source>
        <dbReference type="ARBA" id="ARBA00022695"/>
    </source>
</evidence>
<dbReference type="SUPFAM" id="SSF53448">
    <property type="entry name" value="Nucleotide-diphospho-sugar transferases"/>
    <property type="match status" value="1"/>
</dbReference>
<evidence type="ECO:0000256" key="5">
    <source>
        <dbReference type="PIRNR" id="PIRNR000806"/>
    </source>
</evidence>
<evidence type="ECO:0000313" key="7">
    <source>
        <dbReference type="Proteomes" id="UP001057375"/>
    </source>
</evidence>
<organism evidence="6 7">
    <name type="scientific">Aduncisulcus paluster</name>
    <dbReference type="NCBI Taxonomy" id="2918883"/>
    <lineage>
        <taxon>Eukaryota</taxon>
        <taxon>Metamonada</taxon>
        <taxon>Carpediemonas-like organisms</taxon>
        <taxon>Aduncisulcus</taxon>
    </lineage>
</organism>
<dbReference type="InterPro" id="IPR016267">
    <property type="entry name" value="UDPGP_trans"/>
</dbReference>
<keyword evidence="4 5" id="KW-0548">Nucleotidyltransferase</keyword>
<protein>
    <recommendedName>
        <fullName evidence="2 5">UTP--glucose-1-phosphate uridylyltransferase</fullName>
        <ecNumber evidence="2 5">2.7.7.9</ecNumber>
    </recommendedName>
</protein>
<name>A0ABQ5KS52_9EUKA</name>
<comment type="catalytic activity">
    <reaction evidence="5">
        <text>alpha-D-glucose 1-phosphate + UTP + H(+) = UDP-alpha-D-glucose + diphosphate</text>
        <dbReference type="Rhea" id="RHEA:19889"/>
        <dbReference type="ChEBI" id="CHEBI:15378"/>
        <dbReference type="ChEBI" id="CHEBI:33019"/>
        <dbReference type="ChEBI" id="CHEBI:46398"/>
        <dbReference type="ChEBI" id="CHEBI:58601"/>
        <dbReference type="ChEBI" id="CHEBI:58885"/>
        <dbReference type="EC" id="2.7.7.9"/>
    </reaction>
</comment>
<sequence>MILLGHLKIVKQTHLMMFFWSYVMEELAPKLAEYMPKDEVEGFLHSYSRWIGGEGGFIDFDKVTDVEPDRYYKYEDIRCREDVHLLRESLDKLAVVKLAGGLGTSMKCSHAKVTLPVRDGKTFLDLIVEQLIWINTKYTVSIPLVLMTSFATHDELVTACKKYEGKLNIMFFKQSQYPRVDIETKQPLWEHAGEKCFFCPPGHGDLILKIKTSGIAQKLFDSGKRMLFVANSDNLGATVDLKILSLLFGCEEGQDIEYLMEVTPKTFKDVKGGTLVSLDGKVKLMELAQVDPKHHDEFKSIERFSVFNTNNVWIRLENLLHLKHPKLDLILNKKNVHGRDVLQFETAIGSAISEFEGAGIVVPRKRFLPVKTTNDLMVVQSDCFDVSEGGFLSLSPLCHQIPTVRLGPSFKGVAEFESRFPDGIPSLKFCQFFCVDGDVTIKSPSLKGNIIIIAEEKEEEEPLVITSPIENKIIRHGEECPFF</sequence>
<gene>
    <name evidence="6" type="ORF">ADUPG1_008115</name>
</gene>
<dbReference type="Gene3D" id="3.90.550.10">
    <property type="entry name" value="Spore Coat Polysaccharide Biosynthesis Protein SpsA, Chain A"/>
    <property type="match status" value="1"/>
</dbReference>
<keyword evidence="7" id="KW-1185">Reference proteome</keyword>
<evidence type="ECO:0000256" key="2">
    <source>
        <dbReference type="ARBA" id="ARBA00012415"/>
    </source>
</evidence>
<accession>A0ABQ5KS52</accession>
<dbReference type="Pfam" id="PF01704">
    <property type="entry name" value="UDPGP"/>
    <property type="match status" value="1"/>
</dbReference>
<dbReference type="GO" id="GO:0016779">
    <property type="term" value="F:nucleotidyltransferase activity"/>
    <property type="evidence" value="ECO:0007669"/>
    <property type="project" value="UniProtKB-KW"/>
</dbReference>
<dbReference type="Gene3D" id="2.160.10.10">
    <property type="entry name" value="Hexapeptide repeat proteins"/>
    <property type="match status" value="1"/>
</dbReference>
<comment type="similarity">
    <text evidence="1 5">Belongs to the UDPGP type 1 family.</text>
</comment>
<comment type="caution">
    <text evidence="6">The sequence shown here is derived from an EMBL/GenBank/DDBJ whole genome shotgun (WGS) entry which is preliminary data.</text>
</comment>
<dbReference type="PANTHER" id="PTHR43511">
    <property type="match status" value="1"/>
</dbReference>
<evidence type="ECO:0000313" key="6">
    <source>
        <dbReference type="EMBL" id="GKT34836.1"/>
    </source>
</evidence>
<evidence type="ECO:0000256" key="3">
    <source>
        <dbReference type="ARBA" id="ARBA00022679"/>
    </source>
</evidence>
<evidence type="ECO:0000256" key="1">
    <source>
        <dbReference type="ARBA" id="ARBA00010401"/>
    </source>
</evidence>
<proteinExistence type="inferred from homology"/>
<dbReference type="EMBL" id="BQXS01010875">
    <property type="protein sequence ID" value="GKT34836.1"/>
    <property type="molecule type" value="Genomic_DNA"/>
</dbReference>
<dbReference type="PIRSF" id="PIRSF000806">
    <property type="entry name" value="UDPGP"/>
    <property type="match status" value="1"/>
</dbReference>
<dbReference type="EC" id="2.7.7.9" evidence="2 5"/>
<reference evidence="6" key="1">
    <citation type="submission" date="2022-03" db="EMBL/GenBank/DDBJ databases">
        <title>Draft genome sequence of Aduncisulcus paluster, a free-living microaerophilic Fornicata.</title>
        <authorList>
            <person name="Yuyama I."/>
            <person name="Kume K."/>
            <person name="Tamura T."/>
            <person name="Inagaki Y."/>
            <person name="Hashimoto T."/>
        </authorList>
    </citation>
    <scope>NUCLEOTIDE SEQUENCE</scope>
    <source>
        <strain evidence="6">NY0171</strain>
    </source>
</reference>